<gene>
    <name evidence="2" type="ORF">HAX54_008703</name>
</gene>
<proteinExistence type="predicted"/>
<evidence type="ECO:0000256" key="1">
    <source>
        <dbReference type="SAM" id="Coils"/>
    </source>
</evidence>
<reference evidence="2 3" key="1">
    <citation type="journal article" date="2021" name="BMC Genomics">
        <title>Datura genome reveals duplications of psychoactive alkaloid biosynthetic genes and high mutation rate following tissue culture.</title>
        <authorList>
            <person name="Rajewski A."/>
            <person name="Carter-House D."/>
            <person name="Stajich J."/>
            <person name="Litt A."/>
        </authorList>
    </citation>
    <scope>NUCLEOTIDE SEQUENCE [LARGE SCALE GENOMIC DNA]</scope>
    <source>
        <strain evidence="2">AR-01</strain>
    </source>
</reference>
<evidence type="ECO:0000313" key="2">
    <source>
        <dbReference type="EMBL" id="MCD7450845.1"/>
    </source>
</evidence>
<name>A0ABS8RXY7_DATST</name>
<protein>
    <submittedName>
        <fullName evidence="2">Uncharacterized protein</fullName>
    </submittedName>
</protein>
<keyword evidence="1" id="KW-0175">Coiled coil</keyword>
<comment type="caution">
    <text evidence="2">The sequence shown here is derived from an EMBL/GenBank/DDBJ whole genome shotgun (WGS) entry which is preliminary data.</text>
</comment>
<keyword evidence="3" id="KW-1185">Reference proteome</keyword>
<dbReference type="EMBL" id="JACEIK010000146">
    <property type="protein sequence ID" value="MCD7450845.1"/>
    <property type="molecule type" value="Genomic_DNA"/>
</dbReference>
<feature type="coiled-coil region" evidence="1">
    <location>
        <begin position="17"/>
        <end position="44"/>
    </location>
</feature>
<accession>A0ABS8RXY7</accession>
<dbReference type="Proteomes" id="UP000823775">
    <property type="component" value="Unassembled WGS sequence"/>
</dbReference>
<sequence length="152" mass="17255">MLNTVHENSTNESNQSQEKLIEELTELKVDLVKVNKNQQALEKKVEAQFVDMKQYIVDSNFKFTKYINVLLGKGDFEEAILTDQVSEEPSMIRVLVIFVDDCVVGEEGGKTDTLSKMLGSLNERFSFYDGKTLQNTKLLVKQWTAAVAEFPP</sequence>
<evidence type="ECO:0000313" key="3">
    <source>
        <dbReference type="Proteomes" id="UP000823775"/>
    </source>
</evidence>
<organism evidence="2 3">
    <name type="scientific">Datura stramonium</name>
    <name type="common">Jimsonweed</name>
    <name type="synonym">Common thornapple</name>
    <dbReference type="NCBI Taxonomy" id="4076"/>
    <lineage>
        <taxon>Eukaryota</taxon>
        <taxon>Viridiplantae</taxon>
        <taxon>Streptophyta</taxon>
        <taxon>Embryophyta</taxon>
        <taxon>Tracheophyta</taxon>
        <taxon>Spermatophyta</taxon>
        <taxon>Magnoliopsida</taxon>
        <taxon>eudicotyledons</taxon>
        <taxon>Gunneridae</taxon>
        <taxon>Pentapetalae</taxon>
        <taxon>asterids</taxon>
        <taxon>lamiids</taxon>
        <taxon>Solanales</taxon>
        <taxon>Solanaceae</taxon>
        <taxon>Solanoideae</taxon>
        <taxon>Datureae</taxon>
        <taxon>Datura</taxon>
    </lineage>
</organism>